<gene>
    <name evidence="2" type="ORF">I8U20_02285</name>
</gene>
<dbReference type="InterPro" id="IPR052018">
    <property type="entry name" value="PHP_domain"/>
</dbReference>
<dbReference type="EMBL" id="JAECVW010000001">
    <property type="protein sequence ID" value="MBH8594153.1"/>
    <property type="molecule type" value="Genomic_DNA"/>
</dbReference>
<sequence length="284" mass="31353">MEGSAMGKVDLHVHTTASDGLFSPAGVVKLAEEAGLKGIAITDHDTVEGIEEARAEGKKRGIEVVPGVEISTMWQGKEIHMLGYHMDVHDSRLLKILKKQQEARHQRNLKIIDRLNELGIPVTYEEVIAKKKRNARKNPGRPHIAEVLIDKGVVKTMDEAFDQYLGKDGKAYAVVERISPFEAIECIHQSGGAAVIAHPGLYEQDDLIPLLVEKGLDGIEINHPDHPAGQKRHYEELADQLGVLKTAGSDFHGERNGSMYHAPLGTCTTDISVIEDLKKQRLYL</sequence>
<dbReference type="InterPro" id="IPR003141">
    <property type="entry name" value="Pol/His_phosphatase_N"/>
</dbReference>
<dbReference type="SMART" id="SM00481">
    <property type="entry name" value="POLIIIAc"/>
    <property type="match status" value="1"/>
</dbReference>
<evidence type="ECO:0000313" key="2">
    <source>
        <dbReference type="EMBL" id="MBH8594153.1"/>
    </source>
</evidence>
<dbReference type="InterPro" id="IPR016195">
    <property type="entry name" value="Pol/histidinol_Pase-like"/>
</dbReference>
<comment type="caution">
    <text evidence="2">The sequence shown here is derived from an EMBL/GenBank/DDBJ whole genome shotgun (WGS) entry which is preliminary data.</text>
</comment>
<dbReference type="Gene3D" id="1.10.150.650">
    <property type="match status" value="1"/>
</dbReference>
<organism evidence="2 3">
    <name type="scientific">Thermoactinomyces intermedius</name>
    <dbReference type="NCBI Taxonomy" id="2024"/>
    <lineage>
        <taxon>Bacteria</taxon>
        <taxon>Bacillati</taxon>
        <taxon>Bacillota</taxon>
        <taxon>Bacilli</taxon>
        <taxon>Bacillales</taxon>
        <taxon>Thermoactinomycetaceae</taxon>
        <taxon>Thermoactinomyces</taxon>
    </lineage>
</organism>
<dbReference type="Proteomes" id="UP000633619">
    <property type="component" value="Unassembled WGS sequence"/>
</dbReference>
<dbReference type="GO" id="GO:0004534">
    <property type="term" value="F:5'-3' RNA exonuclease activity"/>
    <property type="evidence" value="ECO:0007669"/>
    <property type="project" value="TreeGrafter"/>
</dbReference>
<dbReference type="PANTHER" id="PTHR42924">
    <property type="entry name" value="EXONUCLEASE"/>
    <property type="match status" value="1"/>
</dbReference>
<dbReference type="PANTHER" id="PTHR42924:SF3">
    <property type="entry name" value="POLYMERASE_HISTIDINOL PHOSPHATASE N-TERMINAL DOMAIN-CONTAINING PROTEIN"/>
    <property type="match status" value="1"/>
</dbReference>
<dbReference type="InterPro" id="IPR004013">
    <property type="entry name" value="PHP_dom"/>
</dbReference>
<dbReference type="Gene3D" id="3.20.20.140">
    <property type="entry name" value="Metal-dependent hydrolases"/>
    <property type="match status" value="1"/>
</dbReference>
<dbReference type="AlphaFoldDB" id="A0A8I1ADP2"/>
<name>A0A8I1ADP2_THEIN</name>
<feature type="domain" description="Polymerase/histidinol phosphatase N-terminal" evidence="1">
    <location>
        <begin position="9"/>
        <end position="74"/>
    </location>
</feature>
<evidence type="ECO:0000313" key="3">
    <source>
        <dbReference type="Proteomes" id="UP000633619"/>
    </source>
</evidence>
<protein>
    <submittedName>
        <fullName evidence="2">PHP domain-containing protein</fullName>
    </submittedName>
</protein>
<accession>A0A8I1ADP2</accession>
<reference evidence="2 3" key="1">
    <citation type="submission" date="2020-12" db="EMBL/GenBank/DDBJ databases">
        <title>WGS of Thermoactinomyces spp.</title>
        <authorList>
            <person name="Cheng K."/>
        </authorList>
    </citation>
    <scope>NUCLEOTIDE SEQUENCE [LARGE SCALE GENOMIC DNA]</scope>
    <source>
        <strain evidence="3">CICC 10671\DSM 43846</strain>
    </source>
</reference>
<proteinExistence type="predicted"/>
<dbReference type="CDD" id="cd07438">
    <property type="entry name" value="PHP_HisPPase_AMP"/>
    <property type="match status" value="1"/>
</dbReference>
<dbReference type="Pfam" id="PF02811">
    <property type="entry name" value="PHP"/>
    <property type="match status" value="1"/>
</dbReference>
<dbReference type="GO" id="GO:0035312">
    <property type="term" value="F:5'-3' DNA exonuclease activity"/>
    <property type="evidence" value="ECO:0007669"/>
    <property type="project" value="TreeGrafter"/>
</dbReference>
<dbReference type="SUPFAM" id="SSF89550">
    <property type="entry name" value="PHP domain-like"/>
    <property type="match status" value="1"/>
</dbReference>
<evidence type="ECO:0000259" key="1">
    <source>
        <dbReference type="SMART" id="SM00481"/>
    </source>
</evidence>
<keyword evidence="3" id="KW-1185">Reference proteome</keyword>